<dbReference type="RefSeq" id="WP_344939382.1">
    <property type="nucleotide sequence ID" value="NZ_BAAAZR010000006.1"/>
</dbReference>
<dbReference type="PANTHER" id="PTHR43744:SF8">
    <property type="entry name" value="SN-GLYCEROL-3-PHOSPHATE TRANSPORT SYSTEM PERMEASE PROTEIN UGPE"/>
    <property type="match status" value="1"/>
</dbReference>
<evidence type="ECO:0000256" key="3">
    <source>
        <dbReference type="ARBA" id="ARBA00022475"/>
    </source>
</evidence>
<evidence type="ECO:0000256" key="4">
    <source>
        <dbReference type="ARBA" id="ARBA00022692"/>
    </source>
</evidence>
<evidence type="ECO:0000313" key="11">
    <source>
        <dbReference type="Proteomes" id="UP001500888"/>
    </source>
</evidence>
<organism evidence="10 11">
    <name type="scientific">Sphaerisporangium flaviroseum</name>
    <dbReference type="NCBI Taxonomy" id="509199"/>
    <lineage>
        <taxon>Bacteria</taxon>
        <taxon>Bacillati</taxon>
        <taxon>Actinomycetota</taxon>
        <taxon>Actinomycetes</taxon>
        <taxon>Streptosporangiales</taxon>
        <taxon>Streptosporangiaceae</taxon>
        <taxon>Sphaerisporangium</taxon>
    </lineage>
</organism>
<keyword evidence="3" id="KW-1003">Cell membrane</keyword>
<sequence>MTSLPAPQAGTGRQAGQGRPAASAGSAGHVRGRAHRAPGTGTGPGRWAILAALVVLAVVMLLPFLIVTLNAVKTPAEYSSNGPLSLPHGIHLDGIIDFWNRVDFGRKLLNSLLISAAVAVLAVVLSVLNAYALGIGRVRGRLWILVLFLVANTLPQEALAYPLYYLSKEVGLYDSRLAVIIIFTVVQGAFGTYLLSAVLGDFPREIIEAAAMDGASRWRVLWRIVVPISRPTLSVLAIFFFIWTWNEFFLPLIFLISNDNQTVPVALGVLQGDKMMDATMSSASALLGIIPAVAFFLIFQRTLTRGVTVGAIK</sequence>
<protein>
    <submittedName>
        <fullName evidence="10">Carbohydrate ABC transporter permease</fullName>
    </submittedName>
</protein>
<evidence type="ECO:0000256" key="2">
    <source>
        <dbReference type="ARBA" id="ARBA00022448"/>
    </source>
</evidence>
<feature type="region of interest" description="Disordered" evidence="8">
    <location>
        <begin position="1"/>
        <end position="39"/>
    </location>
</feature>
<feature type="transmembrane region" description="Helical" evidence="7">
    <location>
        <begin position="142"/>
        <end position="165"/>
    </location>
</feature>
<evidence type="ECO:0000256" key="7">
    <source>
        <dbReference type="RuleBase" id="RU363032"/>
    </source>
</evidence>
<keyword evidence="11" id="KW-1185">Reference proteome</keyword>
<dbReference type="PANTHER" id="PTHR43744">
    <property type="entry name" value="ABC TRANSPORTER PERMEASE PROTEIN MG189-RELATED-RELATED"/>
    <property type="match status" value="1"/>
</dbReference>
<dbReference type="Gene3D" id="1.10.3720.10">
    <property type="entry name" value="MetI-like"/>
    <property type="match status" value="1"/>
</dbReference>
<keyword evidence="5 7" id="KW-1133">Transmembrane helix</keyword>
<dbReference type="InterPro" id="IPR000515">
    <property type="entry name" value="MetI-like"/>
</dbReference>
<feature type="transmembrane region" description="Helical" evidence="7">
    <location>
        <begin position="220"/>
        <end position="245"/>
    </location>
</feature>
<comment type="similarity">
    <text evidence="7">Belongs to the binding-protein-dependent transport system permease family.</text>
</comment>
<feature type="domain" description="ABC transmembrane type-1" evidence="9">
    <location>
        <begin position="108"/>
        <end position="299"/>
    </location>
</feature>
<feature type="compositionally biased region" description="Low complexity" evidence="8">
    <location>
        <begin position="1"/>
        <end position="28"/>
    </location>
</feature>
<evidence type="ECO:0000259" key="9">
    <source>
        <dbReference type="PROSITE" id="PS50928"/>
    </source>
</evidence>
<proteinExistence type="inferred from homology"/>
<dbReference type="InterPro" id="IPR035906">
    <property type="entry name" value="MetI-like_sf"/>
</dbReference>
<dbReference type="SUPFAM" id="SSF161098">
    <property type="entry name" value="MetI-like"/>
    <property type="match status" value="1"/>
</dbReference>
<dbReference type="PROSITE" id="PS50928">
    <property type="entry name" value="ABC_TM1"/>
    <property type="match status" value="1"/>
</dbReference>
<feature type="transmembrane region" description="Helical" evidence="7">
    <location>
        <begin position="177"/>
        <end position="199"/>
    </location>
</feature>
<keyword evidence="2 7" id="KW-0813">Transport</keyword>
<dbReference type="Pfam" id="PF00528">
    <property type="entry name" value="BPD_transp_1"/>
    <property type="match status" value="1"/>
</dbReference>
<keyword evidence="4 7" id="KW-0812">Transmembrane</keyword>
<gene>
    <name evidence="10" type="ORF">GCM10022226_30490</name>
</gene>
<evidence type="ECO:0000256" key="8">
    <source>
        <dbReference type="SAM" id="MobiDB-lite"/>
    </source>
</evidence>
<evidence type="ECO:0000313" key="10">
    <source>
        <dbReference type="EMBL" id="GAA3808301.1"/>
    </source>
</evidence>
<dbReference type="Proteomes" id="UP001500888">
    <property type="component" value="Unassembled WGS sequence"/>
</dbReference>
<feature type="transmembrane region" description="Helical" evidence="7">
    <location>
        <begin position="108"/>
        <end position="130"/>
    </location>
</feature>
<dbReference type="EMBL" id="BAAAZR010000006">
    <property type="protein sequence ID" value="GAA3808301.1"/>
    <property type="molecule type" value="Genomic_DNA"/>
</dbReference>
<feature type="transmembrane region" description="Helical" evidence="7">
    <location>
        <begin position="47"/>
        <end position="72"/>
    </location>
</feature>
<dbReference type="CDD" id="cd06261">
    <property type="entry name" value="TM_PBP2"/>
    <property type="match status" value="1"/>
</dbReference>
<keyword evidence="6 7" id="KW-0472">Membrane</keyword>
<name>A0ABP7HZM7_9ACTN</name>
<comment type="subcellular location">
    <subcellularLocation>
        <location evidence="1 7">Cell membrane</location>
        <topology evidence="1 7">Multi-pass membrane protein</topology>
    </subcellularLocation>
</comment>
<accession>A0ABP7HZM7</accession>
<reference evidence="11" key="1">
    <citation type="journal article" date="2019" name="Int. J. Syst. Evol. Microbiol.">
        <title>The Global Catalogue of Microorganisms (GCM) 10K type strain sequencing project: providing services to taxonomists for standard genome sequencing and annotation.</title>
        <authorList>
            <consortium name="The Broad Institute Genomics Platform"/>
            <consortium name="The Broad Institute Genome Sequencing Center for Infectious Disease"/>
            <person name="Wu L."/>
            <person name="Ma J."/>
        </authorList>
    </citation>
    <scope>NUCLEOTIDE SEQUENCE [LARGE SCALE GENOMIC DNA]</scope>
    <source>
        <strain evidence="11">JCM 16908</strain>
    </source>
</reference>
<evidence type="ECO:0000256" key="1">
    <source>
        <dbReference type="ARBA" id="ARBA00004651"/>
    </source>
</evidence>
<evidence type="ECO:0000256" key="5">
    <source>
        <dbReference type="ARBA" id="ARBA00022989"/>
    </source>
</evidence>
<feature type="transmembrane region" description="Helical" evidence="7">
    <location>
        <begin position="280"/>
        <end position="299"/>
    </location>
</feature>
<evidence type="ECO:0000256" key="6">
    <source>
        <dbReference type="ARBA" id="ARBA00023136"/>
    </source>
</evidence>
<comment type="caution">
    <text evidence="10">The sequence shown here is derived from an EMBL/GenBank/DDBJ whole genome shotgun (WGS) entry which is preliminary data.</text>
</comment>